<accession>A0A9N9D5H8</accession>
<reference evidence="2" key="1">
    <citation type="submission" date="2021-06" db="EMBL/GenBank/DDBJ databases">
        <authorList>
            <person name="Kallberg Y."/>
            <person name="Tangrot J."/>
            <person name="Rosling A."/>
        </authorList>
    </citation>
    <scope>NUCLEOTIDE SEQUENCE</scope>
    <source>
        <strain evidence="2">AZ414A</strain>
    </source>
</reference>
<protein>
    <submittedName>
        <fullName evidence="2">824_t:CDS:1</fullName>
    </submittedName>
</protein>
<name>A0A9N9D5H8_9GLOM</name>
<feature type="region of interest" description="Disordered" evidence="1">
    <location>
        <begin position="115"/>
        <end position="136"/>
    </location>
</feature>
<feature type="region of interest" description="Disordered" evidence="1">
    <location>
        <begin position="16"/>
        <end position="56"/>
    </location>
</feature>
<dbReference type="EMBL" id="CAJVPK010003087">
    <property type="protein sequence ID" value="CAG8623170.1"/>
    <property type="molecule type" value="Genomic_DNA"/>
</dbReference>
<evidence type="ECO:0000256" key="1">
    <source>
        <dbReference type="SAM" id="MobiDB-lite"/>
    </source>
</evidence>
<keyword evidence="3" id="KW-1185">Reference proteome</keyword>
<gene>
    <name evidence="2" type="ORF">DEBURN_LOCUS10452</name>
</gene>
<sequence length="155" mass="17948">MTKQKLQQELLEEVKEGVKPSDLKKKLKRSKSLGDIPKAPPLPTQPNIQQLQQENEKLKKQVENLKEKPNPRIAELEKELEQTHELEKGVKALKSEKEYNKNARELIQEYKQALADKEKKSIKHSHSTQTDPDPELETTLDNLLQSIQDLNNQIK</sequence>
<organism evidence="2 3">
    <name type="scientific">Diversispora eburnea</name>
    <dbReference type="NCBI Taxonomy" id="1213867"/>
    <lineage>
        <taxon>Eukaryota</taxon>
        <taxon>Fungi</taxon>
        <taxon>Fungi incertae sedis</taxon>
        <taxon>Mucoromycota</taxon>
        <taxon>Glomeromycotina</taxon>
        <taxon>Glomeromycetes</taxon>
        <taxon>Diversisporales</taxon>
        <taxon>Diversisporaceae</taxon>
        <taxon>Diversispora</taxon>
    </lineage>
</organism>
<dbReference type="AlphaFoldDB" id="A0A9N9D5H8"/>
<comment type="caution">
    <text evidence="2">The sequence shown here is derived from an EMBL/GenBank/DDBJ whole genome shotgun (WGS) entry which is preliminary data.</text>
</comment>
<dbReference type="Proteomes" id="UP000789706">
    <property type="component" value="Unassembled WGS sequence"/>
</dbReference>
<evidence type="ECO:0000313" key="2">
    <source>
        <dbReference type="EMBL" id="CAG8623170.1"/>
    </source>
</evidence>
<evidence type="ECO:0000313" key="3">
    <source>
        <dbReference type="Proteomes" id="UP000789706"/>
    </source>
</evidence>
<proteinExistence type="predicted"/>